<organism evidence="3 4">
    <name type="scientific">Discina gigas</name>
    <dbReference type="NCBI Taxonomy" id="1032678"/>
    <lineage>
        <taxon>Eukaryota</taxon>
        <taxon>Fungi</taxon>
        <taxon>Dikarya</taxon>
        <taxon>Ascomycota</taxon>
        <taxon>Pezizomycotina</taxon>
        <taxon>Pezizomycetes</taxon>
        <taxon>Pezizales</taxon>
        <taxon>Discinaceae</taxon>
        <taxon>Discina</taxon>
    </lineage>
</organism>
<reference evidence="3 4" key="1">
    <citation type="submission" date="2024-02" db="EMBL/GenBank/DDBJ databases">
        <title>Discinaceae phylogenomics.</title>
        <authorList>
            <person name="Dirks A.C."/>
            <person name="James T.Y."/>
        </authorList>
    </citation>
    <scope>NUCLEOTIDE SEQUENCE [LARGE SCALE GENOMIC DNA]</scope>
    <source>
        <strain evidence="3 4">ACD0624</strain>
    </source>
</reference>
<dbReference type="Proteomes" id="UP001447188">
    <property type="component" value="Unassembled WGS sequence"/>
</dbReference>
<dbReference type="SMART" id="SM00028">
    <property type="entry name" value="TPR"/>
    <property type="match status" value="3"/>
</dbReference>
<dbReference type="InterPro" id="IPR056884">
    <property type="entry name" value="NPHP3-like_N"/>
</dbReference>
<keyword evidence="4" id="KW-1185">Reference proteome</keyword>
<evidence type="ECO:0000256" key="1">
    <source>
        <dbReference type="ARBA" id="ARBA00022737"/>
    </source>
</evidence>
<comment type="caution">
    <text evidence="3">The sequence shown here is derived from an EMBL/GenBank/DDBJ whole genome shotgun (WGS) entry which is preliminary data.</text>
</comment>
<dbReference type="Pfam" id="PF13424">
    <property type="entry name" value="TPR_12"/>
    <property type="match status" value="2"/>
</dbReference>
<evidence type="ECO:0000313" key="3">
    <source>
        <dbReference type="EMBL" id="KAL0640695.1"/>
    </source>
</evidence>
<evidence type="ECO:0000259" key="2">
    <source>
        <dbReference type="PROSITE" id="PS50837"/>
    </source>
</evidence>
<dbReference type="PANTHER" id="PTHR10039">
    <property type="entry name" value="AMELOGENIN"/>
    <property type="match status" value="1"/>
</dbReference>
<dbReference type="InterPro" id="IPR027417">
    <property type="entry name" value="P-loop_NTPase"/>
</dbReference>
<name>A0ABR3GXS2_9PEZI</name>
<feature type="domain" description="NACHT" evidence="2">
    <location>
        <begin position="56"/>
        <end position="201"/>
    </location>
</feature>
<keyword evidence="1" id="KW-0677">Repeat</keyword>
<dbReference type="Gene3D" id="1.25.40.10">
    <property type="entry name" value="Tetratricopeptide repeat domain"/>
    <property type="match status" value="2"/>
</dbReference>
<protein>
    <recommendedName>
        <fullName evidence="2">NACHT domain-containing protein</fullName>
    </recommendedName>
</protein>
<dbReference type="InterPro" id="IPR011990">
    <property type="entry name" value="TPR-like_helical_dom_sf"/>
</dbReference>
<proteinExistence type="predicted"/>
<dbReference type="Pfam" id="PF24883">
    <property type="entry name" value="NPHP3_N"/>
    <property type="match status" value="1"/>
</dbReference>
<dbReference type="EMBL" id="JBBBZM010000002">
    <property type="protein sequence ID" value="KAL0640695.1"/>
    <property type="molecule type" value="Genomic_DNA"/>
</dbReference>
<gene>
    <name evidence="3" type="ORF">Q9L58_000366</name>
</gene>
<accession>A0ABR3GXS2</accession>
<dbReference type="InterPro" id="IPR007111">
    <property type="entry name" value="NACHT_NTPase"/>
</dbReference>
<dbReference type="PROSITE" id="PS50837">
    <property type="entry name" value="NACHT"/>
    <property type="match status" value="1"/>
</dbReference>
<sequence length="945" mass="107025">MYKGLPEVRERIKKLLDPTDFETDNAFRSWNHCEGTGNWLLSEPTYVLWEKMLPTEDLWLHGDPGSGKTYLMSKVVERIHQRHKSGAAIAFFFCDNKTESSQRRSTSAVLRTLVSQLLLGILPRHADDVETCLQELAKYGKNDEMMPWLFQEILKTISKHLPRVFLIIDAIDECDDVAELLHVLKDLRTLTTKFHIMISSRGWISSLLSSLAISVHGIVLSLERVKPDIKTFILSKIPCLHIRDIRSEGEVTRRLTDGCDSLFLLAHFYVKSLRRNPPQDLDEALDALPEDLMQFYGKVMNQIQNLPVYQRTRVRKVFMWVIFAKRQLNFGELVGVVYATSRNQQSFQDRGREITQQQLDELCGGLLTFRSGNDPDPSETIIELTHKTVKECVADFVWNTTPPSPSLSDQSACTLEILRMAISYMYNLKTPDRVKNRFLDYVYNFWILHLFDTKTPDRNLAKDVVRFLDSEECYAWWDSPTSAPLNGTADARRNLQSHFQRWVTTNSSLTSRLRRRMYFMTKLQEKQVASYSNLKGKDHLETLAVSGKLGETYRQRGLLKSALKVEKGVWDAYVAVQGADHPQSVIAGNNLANTYAAQGLWSKAEEIHMRRMEACVRLRGRYHLHTLAAATQLARVYKGALQSLRAEVLQFEVVTTSEKILGSNHTNTLQAMGDLAKTYKRQGRFEKSVNLYQEVLAAFKTYRGEDHPETLKAACDLAGAHAICSLKEMIADFAVVDLSDILQIRGLVKIRADNTLALELQEHAVTALKRVLGEFHLETLVASCDLACIHLLRGEWEKATILFEQVLAIREDILGSSHPLSIFSRVQAAAGHLLQGNFVKSVRHASISAAMACNCSINYVPNLRDIHGETLVLKWIQLKVKGVTLSIPDPSTVRAPECGVVVFGENLLDYGVLGFSMGLVLFLSLVCEEVQGLPDVFSVFDRFLV</sequence>
<dbReference type="SUPFAM" id="SSF48452">
    <property type="entry name" value="TPR-like"/>
    <property type="match status" value="1"/>
</dbReference>
<evidence type="ECO:0000313" key="4">
    <source>
        <dbReference type="Proteomes" id="UP001447188"/>
    </source>
</evidence>
<dbReference type="SUPFAM" id="SSF52540">
    <property type="entry name" value="P-loop containing nucleoside triphosphate hydrolases"/>
    <property type="match status" value="1"/>
</dbReference>
<dbReference type="InterPro" id="IPR019734">
    <property type="entry name" value="TPR_rpt"/>
</dbReference>
<dbReference type="Gene3D" id="3.40.50.300">
    <property type="entry name" value="P-loop containing nucleotide triphosphate hydrolases"/>
    <property type="match status" value="1"/>
</dbReference>
<dbReference type="PANTHER" id="PTHR10039:SF16">
    <property type="entry name" value="GPI INOSITOL-DEACYLASE"/>
    <property type="match status" value="1"/>
</dbReference>